<dbReference type="KEGG" id="ssai:N0B31_00315"/>
<dbReference type="Proteomes" id="UP001057580">
    <property type="component" value="Chromosome"/>
</dbReference>
<dbReference type="EMBL" id="CP104003">
    <property type="protein sequence ID" value="UWM54739.1"/>
    <property type="molecule type" value="Genomic_DNA"/>
</dbReference>
<accession>A0A9E7UBF3</accession>
<dbReference type="PROSITE" id="PS51658">
    <property type="entry name" value="BFN"/>
    <property type="match status" value="1"/>
</dbReference>
<evidence type="ECO:0000313" key="3">
    <source>
        <dbReference type="Proteomes" id="UP001057580"/>
    </source>
</evidence>
<name>A0A9E7UBF3_9EURY</name>
<proteinExistence type="predicted"/>
<feature type="domain" description="BFN" evidence="1">
    <location>
        <begin position="2"/>
        <end position="138"/>
    </location>
</feature>
<organism evidence="2 3">
    <name type="scientific">Salinirubellus salinus</name>
    <dbReference type="NCBI Taxonomy" id="1364945"/>
    <lineage>
        <taxon>Archaea</taxon>
        <taxon>Methanobacteriati</taxon>
        <taxon>Methanobacteriota</taxon>
        <taxon>Stenosarchaea group</taxon>
        <taxon>Halobacteria</taxon>
        <taxon>Halobacteriales</taxon>
        <taxon>Natronomonadaceae</taxon>
        <taxon>Salinirubellus</taxon>
    </lineage>
</organism>
<protein>
    <submittedName>
        <fullName evidence="2">Bifunctional nuclease family protein</fullName>
    </submittedName>
</protein>
<dbReference type="GeneID" id="74940819"/>
<dbReference type="PANTHER" id="PTHR15160:SF1">
    <property type="entry name" value="VON HIPPEL-LINDAU DISEASE TUMOR SUPPRESSOR"/>
    <property type="match status" value="1"/>
</dbReference>
<keyword evidence="3" id="KW-1185">Reference proteome</keyword>
<sequence>MTHEARVRGLGMSVTESGPDAPVVMLEADGRVVPIFISTDQAQSIQHALDRDPFDRPLTHDLLVEMVGEFGAAIDRVRIDALTGGTFLAKIDAEQYRDGERRAVTFDARPSDAIAVALRLDCPIQVSDDVLAEAGRSPEEFDVT</sequence>
<dbReference type="SUPFAM" id="SSF103256">
    <property type="entry name" value="Hypothetical protein TM0160"/>
    <property type="match status" value="1"/>
</dbReference>
<evidence type="ECO:0000259" key="1">
    <source>
        <dbReference type="PROSITE" id="PS51658"/>
    </source>
</evidence>
<dbReference type="Pfam" id="PF02577">
    <property type="entry name" value="BFN_dom"/>
    <property type="match status" value="1"/>
</dbReference>
<dbReference type="PANTHER" id="PTHR15160">
    <property type="entry name" value="VON HIPPEL-LINDAU PROTEIN"/>
    <property type="match status" value="1"/>
</dbReference>
<dbReference type="Gene3D" id="3.10.690.10">
    <property type="entry name" value="Bifunctional nuclease domain"/>
    <property type="match status" value="1"/>
</dbReference>
<reference evidence="2" key="1">
    <citation type="submission" date="2022-09" db="EMBL/GenBank/DDBJ databases">
        <title>Diverse halophilic archaea isolated from saline environments.</title>
        <authorList>
            <person name="Cui H.-L."/>
        </authorList>
    </citation>
    <scope>NUCLEOTIDE SEQUENCE</scope>
    <source>
        <strain evidence="2">ZS-35-S2</strain>
    </source>
</reference>
<dbReference type="GO" id="GO:0004518">
    <property type="term" value="F:nuclease activity"/>
    <property type="evidence" value="ECO:0007669"/>
    <property type="project" value="InterPro"/>
</dbReference>
<gene>
    <name evidence="2" type="ORF">N0B31_00315</name>
</gene>
<dbReference type="InterPro" id="IPR036104">
    <property type="entry name" value="BFN_sf"/>
</dbReference>
<evidence type="ECO:0000313" key="2">
    <source>
        <dbReference type="EMBL" id="UWM54739.1"/>
    </source>
</evidence>
<dbReference type="RefSeq" id="WP_260593733.1">
    <property type="nucleotide sequence ID" value="NZ_CP104003.1"/>
</dbReference>
<dbReference type="InterPro" id="IPR003729">
    <property type="entry name" value="Bi_nuclease_dom"/>
</dbReference>
<dbReference type="AlphaFoldDB" id="A0A9E7UBF3"/>